<reference evidence="1 2" key="1">
    <citation type="submission" date="2018-06" db="EMBL/GenBank/DDBJ databases">
        <title>A transcriptomic atlas of mushroom development highlights an independent origin of complex multicellularity.</title>
        <authorList>
            <consortium name="DOE Joint Genome Institute"/>
            <person name="Krizsan K."/>
            <person name="Almasi E."/>
            <person name="Merenyi Z."/>
            <person name="Sahu N."/>
            <person name="Viragh M."/>
            <person name="Koszo T."/>
            <person name="Mondo S."/>
            <person name="Kiss B."/>
            <person name="Balint B."/>
            <person name="Kues U."/>
            <person name="Barry K."/>
            <person name="Hegedus J.C."/>
            <person name="Henrissat B."/>
            <person name="Johnson J."/>
            <person name="Lipzen A."/>
            <person name="Ohm R."/>
            <person name="Nagy I."/>
            <person name="Pangilinan J."/>
            <person name="Yan J."/>
            <person name="Xiong Y."/>
            <person name="Grigoriev I.V."/>
            <person name="Hibbett D.S."/>
            <person name="Nagy L.G."/>
        </authorList>
    </citation>
    <scope>NUCLEOTIDE SEQUENCE [LARGE SCALE GENOMIC DNA]</scope>
    <source>
        <strain evidence="1 2">SZMC22713</strain>
    </source>
</reference>
<organism evidence="1 2">
    <name type="scientific">Rickenella mellea</name>
    <dbReference type="NCBI Taxonomy" id="50990"/>
    <lineage>
        <taxon>Eukaryota</taxon>
        <taxon>Fungi</taxon>
        <taxon>Dikarya</taxon>
        <taxon>Basidiomycota</taxon>
        <taxon>Agaricomycotina</taxon>
        <taxon>Agaricomycetes</taxon>
        <taxon>Hymenochaetales</taxon>
        <taxon>Rickenellaceae</taxon>
        <taxon>Rickenella</taxon>
    </lineage>
</organism>
<gene>
    <name evidence="1" type="ORF">BD410DRAFT_273156</name>
</gene>
<protein>
    <submittedName>
        <fullName evidence="1">Uncharacterized protein</fullName>
    </submittedName>
</protein>
<dbReference type="OrthoDB" id="5424500at2759"/>
<dbReference type="VEuPathDB" id="FungiDB:BD410DRAFT_273156"/>
<dbReference type="EMBL" id="ML170176">
    <property type="protein sequence ID" value="TDL22251.1"/>
    <property type="molecule type" value="Genomic_DNA"/>
</dbReference>
<dbReference type="AlphaFoldDB" id="A0A4Y7Q4L4"/>
<name>A0A4Y7Q4L4_9AGAM</name>
<evidence type="ECO:0000313" key="1">
    <source>
        <dbReference type="EMBL" id="TDL22251.1"/>
    </source>
</evidence>
<keyword evidence="2" id="KW-1185">Reference proteome</keyword>
<accession>A0A4Y7Q4L4</accession>
<sequence length="189" mass="21683">MNSPFRLRQEQNVSLFRKDFGDGIPVGLFFSREEFNLLCAQYDNSDAFDASFLRCVYDMTNGHVGACCDMLRVICNHSKFKHAIHLCDFQCSHTGELMKNLNDLTLFTRGLPLRRELQKTNIADVFRKVLHDGGIVAQEVSENLPLQECFHRGWLHNEPVDDSDGPFAYICATPLHKHYVHWMLFGNSG</sequence>
<proteinExistence type="predicted"/>
<dbReference type="Proteomes" id="UP000294933">
    <property type="component" value="Unassembled WGS sequence"/>
</dbReference>
<evidence type="ECO:0000313" key="2">
    <source>
        <dbReference type="Proteomes" id="UP000294933"/>
    </source>
</evidence>